<dbReference type="InterPro" id="IPR018200">
    <property type="entry name" value="USP_CS"/>
</dbReference>
<comment type="catalytic activity">
    <reaction evidence="1 7">
        <text>Thiol-dependent hydrolysis of ester, thioester, amide, peptide and isopeptide bonds formed by the C-terminal Gly of ubiquitin (a 76-residue protein attached to proteins as an intracellular targeting signal).</text>
        <dbReference type="EC" id="3.4.19.12"/>
    </reaction>
</comment>
<feature type="domain" description="USP" evidence="9">
    <location>
        <begin position="289"/>
        <end position="832"/>
    </location>
</feature>
<dbReference type="InterPro" id="IPR050164">
    <property type="entry name" value="Peptidase_C19"/>
</dbReference>
<dbReference type="InterPro" id="IPR038765">
    <property type="entry name" value="Papain-like_cys_pep_sf"/>
</dbReference>
<evidence type="ECO:0000256" key="7">
    <source>
        <dbReference type="RuleBase" id="RU366025"/>
    </source>
</evidence>
<evidence type="ECO:0000256" key="3">
    <source>
        <dbReference type="ARBA" id="ARBA00022670"/>
    </source>
</evidence>
<feature type="compositionally biased region" description="Basic and acidic residues" evidence="8">
    <location>
        <begin position="105"/>
        <end position="118"/>
    </location>
</feature>
<dbReference type="PANTHER" id="PTHR24006">
    <property type="entry name" value="UBIQUITIN CARBOXYL-TERMINAL HYDROLASE"/>
    <property type="match status" value="1"/>
</dbReference>
<dbReference type="GO" id="GO:0006508">
    <property type="term" value="P:proteolysis"/>
    <property type="evidence" value="ECO:0007669"/>
    <property type="project" value="UniProtKB-KW"/>
</dbReference>
<evidence type="ECO:0000256" key="1">
    <source>
        <dbReference type="ARBA" id="ARBA00000707"/>
    </source>
</evidence>
<comment type="function">
    <text evidence="7">Deubiquitinating enzyme that removes conjugated ubiquitin from specific proteins to regulate different cellular processes.</text>
</comment>
<feature type="compositionally biased region" description="Low complexity" evidence="8">
    <location>
        <begin position="725"/>
        <end position="738"/>
    </location>
</feature>
<reference evidence="10" key="2">
    <citation type="submission" date="2025-08" db="UniProtKB">
        <authorList>
            <consortium name="Ensembl"/>
        </authorList>
    </citation>
    <scope>IDENTIFICATION</scope>
</reference>
<evidence type="ECO:0000256" key="5">
    <source>
        <dbReference type="ARBA" id="ARBA00022801"/>
    </source>
</evidence>
<dbReference type="GO" id="GO:0016579">
    <property type="term" value="P:protein deubiquitination"/>
    <property type="evidence" value="ECO:0007669"/>
    <property type="project" value="InterPro"/>
</dbReference>
<dbReference type="Ensembl" id="ENSPEMT00000029290.2">
    <property type="protein sequence ID" value="ENSPEMP00000024906.2"/>
    <property type="gene ID" value="ENSPEMG00000021477.2"/>
</dbReference>
<reference evidence="10" key="3">
    <citation type="submission" date="2025-09" db="UniProtKB">
        <authorList>
            <consortium name="Ensembl"/>
        </authorList>
    </citation>
    <scope>IDENTIFICATION</scope>
</reference>
<keyword evidence="6 7" id="KW-0788">Thiol protease</keyword>
<feature type="region of interest" description="Disordered" evidence="8">
    <location>
        <begin position="173"/>
        <end position="194"/>
    </location>
</feature>
<evidence type="ECO:0000313" key="10">
    <source>
        <dbReference type="Ensembl" id="ENSPEMP00000024906.2"/>
    </source>
</evidence>
<dbReference type="CDD" id="cd02257">
    <property type="entry name" value="Peptidase_C19"/>
    <property type="match status" value="2"/>
</dbReference>
<dbReference type="GeneTree" id="ENSGT00940000161929"/>
<keyword evidence="4 7" id="KW-0833">Ubl conjugation pathway</keyword>
<evidence type="ECO:0000256" key="2">
    <source>
        <dbReference type="ARBA" id="ARBA00009085"/>
    </source>
</evidence>
<evidence type="ECO:0000313" key="11">
    <source>
        <dbReference type="Proteomes" id="UP000694547"/>
    </source>
</evidence>
<dbReference type="Gene3D" id="3.90.70.10">
    <property type="entry name" value="Cysteine proteinases"/>
    <property type="match status" value="1"/>
</dbReference>
<dbReference type="PROSITE" id="PS00973">
    <property type="entry name" value="USP_2"/>
    <property type="match status" value="1"/>
</dbReference>
<dbReference type="GO" id="GO:0005634">
    <property type="term" value="C:nucleus"/>
    <property type="evidence" value="ECO:0007669"/>
    <property type="project" value="TreeGrafter"/>
</dbReference>
<dbReference type="InterPro" id="IPR001394">
    <property type="entry name" value="Peptidase_C19_UCH"/>
</dbReference>
<feature type="compositionally biased region" description="Basic and acidic residues" evidence="8">
    <location>
        <begin position="687"/>
        <end position="697"/>
    </location>
</feature>
<reference evidence="10 11" key="1">
    <citation type="submission" date="2018-10" db="EMBL/GenBank/DDBJ databases">
        <title>Improved assembly of the deer mouse Peromyscus maniculatus genome.</title>
        <authorList>
            <person name="Lassance J.-M."/>
            <person name="Hoekstra H.E."/>
        </authorList>
    </citation>
    <scope>NUCLEOTIDE SEQUENCE [LARGE SCALE GENOMIC DNA]</scope>
</reference>
<feature type="compositionally biased region" description="Basic and acidic residues" evidence="8">
    <location>
        <begin position="666"/>
        <end position="679"/>
    </location>
</feature>
<dbReference type="AlphaFoldDB" id="A0A8C8U3F4"/>
<dbReference type="GO" id="GO:0004843">
    <property type="term" value="F:cysteine-type deubiquitinase activity"/>
    <property type="evidence" value="ECO:0007669"/>
    <property type="project" value="UniProtKB-UniRule"/>
</dbReference>
<dbReference type="InterPro" id="IPR032069">
    <property type="entry name" value="USP37-like_PH"/>
</dbReference>
<dbReference type="EC" id="3.4.19.12" evidence="7"/>
<feature type="compositionally biased region" description="Basic and acidic residues" evidence="8">
    <location>
        <begin position="601"/>
        <end position="615"/>
    </location>
</feature>
<dbReference type="CDD" id="cd13312">
    <property type="entry name" value="PH_USP37_like"/>
    <property type="match status" value="1"/>
</dbReference>
<feature type="compositionally biased region" description="Basic and acidic residues" evidence="8">
    <location>
        <begin position="708"/>
        <end position="720"/>
    </location>
</feature>
<dbReference type="PROSITE" id="PS00972">
    <property type="entry name" value="USP_1"/>
    <property type="match status" value="1"/>
</dbReference>
<organism evidence="10 11">
    <name type="scientific">Peromyscus maniculatus bairdii</name>
    <name type="common">Prairie deer mouse</name>
    <dbReference type="NCBI Taxonomy" id="230844"/>
    <lineage>
        <taxon>Eukaryota</taxon>
        <taxon>Metazoa</taxon>
        <taxon>Chordata</taxon>
        <taxon>Craniata</taxon>
        <taxon>Vertebrata</taxon>
        <taxon>Euteleostomi</taxon>
        <taxon>Mammalia</taxon>
        <taxon>Eutheria</taxon>
        <taxon>Euarchontoglires</taxon>
        <taxon>Glires</taxon>
        <taxon>Rodentia</taxon>
        <taxon>Myomorpha</taxon>
        <taxon>Muroidea</taxon>
        <taxon>Cricetidae</taxon>
        <taxon>Neotominae</taxon>
        <taxon>Peromyscus</taxon>
    </lineage>
</organism>
<dbReference type="Gene3D" id="2.30.29.180">
    <property type="entry name" value="Ubiquitin carboxyl-terminal hydrolase 26/29/37, pleckstrin homology-like domain"/>
    <property type="match status" value="1"/>
</dbReference>
<evidence type="ECO:0000256" key="4">
    <source>
        <dbReference type="ARBA" id="ARBA00022786"/>
    </source>
</evidence>
<name>A0A8C8U3F4_PERMB</name>
<comment type="similarity">
    <text evidence="2 7">Belongs to the peptidase C19 family.</text>
</comment>
<dbReference type="Pfam" id="PF16674">
    <property type="entry name" value="UCH_N"/>
    <property type="match status" value="1"/>
</dbReference>
<feature type="region of interest" description="Disordered" evidence="8">
    <location>
        <begin position="105"/>
        <end position="128"/>
    </location>
</feature>
<keyword evidence="11" id="KW-1185">Reference proteome</keyword>
<dbReference type="PANTHER" id="PTHR24006:SF918">
    <property type="entry name" value="UBIQUITIN CARBOXYL-TERMINAL HYDROLASE 26"/>
    <property type="match status" value="1"/>
</dbReference>
<accession>A0A8C8U3F4</accession>
<evidence type="ECO:0000256" key="8">
    <source>
        <dbReference type="SAM" id="MobiDB-lite"/>
    </source>
</evidence>
<dbReference type="Pfam" id="PF00443">
    <property type="entry name" value="UCH"/>
    <property type="match status" value="1"/>
</dbReference>
<dbReference type="PROSITE" id="PS50235">
    <property type="entry name" value="USP_3"/>
    <property type="match status" value="1"/>
</dbReference>
<dbReference type="FunFam" id="2.30.29.180:FF:000001">
    <property type="entry name" value="Ubiquitin carboxyl-terminal hydrolase 37"/>
    <property type="match status" value="1"/>
</dbReference>
<sequence length="856" mass="97800">MDPVLIHAQVQMWSAKAGMSKSRTAFIETVVGKREVKLLLYFVTGRIKSLQLKNNIKSVVLKTYDEDQNYLHLTFKNNDFLFVEKLTSTDARQLKRFLDRVYERNRRTSRRSNEERADGPSTSTHSLPLKVRSEASRKCFQLGEESGAPGLCELPLFSSSLTTFNNGGLLENPLVKRKRSSPDSEKNRKGKGNILEESNKEIEATPVVSVHDDRGKGKDLREAGQSQLGLGFSSEADYFEEPDLDVCDLYDLIKKLFSPFLLRSRCREKGIEWHEHMKTLLLYPEKAWQGLPNVGNTCYINVVLQSLCSVPLFVNDLFNQGFPWIKPPRDDFNMPLMQLLVLKDIYSMKTREKLLIKITRALPQFGEVFTADRQSDAHEFLSLCLVQLKETVQKLTILWQSENESGGNNLLTQIFADHAITNKIPICPVANNFEFELLRSLFCKGCGLAVIRKEPSSYLSINIPQGLKGNNLSIQSSFDLFFKAEELEHRCERCIHNKSIALHKFSRLPRVIIIHLKRYSFNESWVMKKDEQNIIIPKFLKLSCHCNKNTKPPPPLSENEHVKDLDLLKPLHDLGSEIFKSSFISMTTSQFMDFPTASVRSTKESETQNVKRDSKVLSGKVQQEDQGKGATANVTRSELTNETEKLKNREKARKFSKLDSGSISKGTKDNALKITERPPKYKQAQKCYKERSDKQTFREAVTQSHKPRSLEQRENLRKPAESYTQNGSLNSQGSLGSSKRSGNKDGLDKKTKPTGKVDPQKPIGNEVNGYRLINIISHIGSSLHGGHYINDTFDFRKRVWFTYSDAQVTSTQEDFVLKARLSTGYVFFYMQNEIFEELLSRETQWPIKVKETHHKG</sequence>
<dbReference type="GO" id="GO:0000082">
    <property type="term" value="P:G1/S transition of mitotic cell cycle"/>
    <property type="evidence" value="ECO:0007669"/>
    <property type="project" value="TreeGrafter"/>
</dbReference>
<keyword evidence="3 7" id="KW-0645">Protease</keyword>
<feature type="region of interest" description="Disordered" evidence="8">
    <location>
        <begin position="598"/>
        <end position="764"/>
    </location>
</feature>
<evidence type="ECO:0000259" key="9">
    <source>
        <dbReference type="PROSITE" id="PS50235"/>
    </source>
</evidence>
<dbReference type="InterPro" id="IPR028889">
    <property type="entry name" value="USP"/>
</dbReference>
<dbReference type="SUPFAM" id="SSF54001">
    <property type="entry name" value="Cysteine proteinases"/>
    <property type="match status" value="1"/>
</dbReference>
<dbReference type="GO" id="GO:0032435">
    <property type="term" value="P:negative regulation of proteasomal ubiquitin-dependent protein catabolic process"/>
    <property type="evidence" value="ECO:0007669"/>
    <property type="project" value="Ensembl"/>
</dbReference>
<feature type="compositionally biased region" description="Basic and acidic residues" evidence="8">
    <location>
        <begin position="742"/>
        <end position="751"/>
    </location>
</feature>
<evidence type="ECO:0000256" key="6">
    <source>
        <dbReference type="ARBA" id="ARBA00022807"/>
    </source>
</evidence>
<dbReference type="Proteomes" id="UP000694547">
    <property type="component" value="Chromosome X"/>
</dbReference>
<dbReference type="GO" id="GO:0005829">
    <property type="term" value="C:cytosol"/>
    <property type="evidence" value="ECO:0007669"/>
    <property type="project" value="TreeGrafter"/>
</dbReference>
<keyword evidence="5 7" id="KW-0378">Hydrolase</keyword>
<proteinExistence type="inferred from homology"/>
<protein>
    <recommendedName>
        <fullName evidence="7">Ubiquitin carboxyl-terminal hydrolase</fullName>
        <ecNumber evidence="7">3.4.19.12</ecNumber>
    </recommendedName>
</protein>
<dbReference type="InterPro" id="IPR038093">
    <property type="entry name" value="USP37-like_PH_sf"/>
</dbReference>